<feature type="transmembrane region" description="Helical" evidence="1">
    <location>
        <begin position="81"/>
        <end position="99"/>
    </location>
</feature>
<reference evidence="2" key="2">
    <citation type="submission" date="2021-04" db="EMBL/GenBank/DDBJ databases">
        <authorList>
            <person name="Gilroy R."/>
        </authorList>
    </citation>
    <scope>NUCLEOTIDE SEQUENCE</scope>
    <source>
        <strain evidence="2">CHK188-4685</strain>
    </source>
</reference>
<feature type="transmembrane region" description="Helical" evidence="1">
    <location>
        <begin position="157"/>
        <end position="175"/>
    </location>
</feature>
<accession>A0A9D2RK81</accession>
<feature type="transmembrane region" description="Helical" evidence="1">
    <location>
        <begin position="7"/>
        <end position="30"/>
    </location>
</feature>
<reference evidence="2" key="1">
    <citation type="journal article" date="2021" name="PeerJ">
        <title>Extensive microbial diversity within the chicken gut microbiome revealed by metagenomics and culture.</title>
        <authorList>
            <person name="Gilroy R."/>
            <person name="Ravi A."/>
            <person name="Getino M."/>
            <person name="Pursley I."/>
            <person name="Horton D.L."/>
            <person name="Alikhan N.F."/>
            <person name="Baker D."/>
            <person name="Gharbi K."/>
            <person name="Hall N."/>
            <person name="Watson M."/>
            <person name="Adriaenssens E.M."/>
            <person name="Foster-Nyarko E."/>
            <person name="Jarju S."/>
            <person name="Secka A."/>
            <person name="Antonio M."/>
            <person name="Oren A."/>
            <person name="Chaudhuri R.R."/>
            <person name="La Ragione R."/>
            <person name="Hildebrand F."/>
            <person name="Pallen M.J."/>
        </authorList>
    </citation>
    <scope>NUCLEOTIDE SEQUENCE</scope>
    <source>
        <strain evidence="2">CHK188-4685</strain>
    </source>
</reference>
<dbReference type="PANTHER" id="PTHR40078:SF1">
    <property type="entry name" value="INTEGRAL MEMBRANE PROTEIN"/>
    <property type="match status" value="1"/>
</dbReference>
<dbReference type="InterPro" id="IPR038750">
    <property type="entry name" value="YczE/YyaS-like"/>
</dbReference>
<keyword evidence="1" id="KW-0472">Membrane</keyword>
<keyword evidence="1" id="KW-1133">Transmembrane helix</keyword>
<gene>
    <name evidence="2" type="ORF">H9716_05295</name>
</gene>
<dbReference type="Pfam" id="PF19700">
    <property type="entry name" value="DUF6198"/>
    <property type="match status" value="1"/>
</dbReference>
<proteinExistence type="predicted"/>
<evidence type="ECO:0000256" key="1">
    <source>
        <dbReference type="SAM" id="Phobius"/>
    </source>
</evidence>
<dbReference type="PANTHER" id="PTHR40078">
    <property type="entry name" value="INTEGRAL MEMBRANE PROTEIN-RELATED"/>
    <property type="match status" value="1"/>
</dbReference>
<sequence length="218" mass="23679">MKQTIYRYAWFILGIVINGFGVAAITKAALGTSPISSVPYVLSLRFPFSLGQFTFVFNMFIILAQVVLLKKDFKPFQFLQIGVTFLFSACIDLSMALLSFLNPQGILACLISLLAGCAILAFGISVEVAPDVLMVPGEGLVSAITRVTGKRFGSVKVAFDTTLMVCALILSLIFFRGINGLGIGTIVSALIVGKIVNFFNRRLKLISLIRELRPQETA</sequence>
<protein>
    <submittedName>
        <fullName evidence="2">YitT family protein</fullName>
    </submittedName>
</protein>
<dbReference type="EMBL" id="DWYS01000062">
    <property type="protein sequence ID" value="HJB07264.1"/>
    <property type="molecule type" value="Genomic_DNA"/>
</dbReference>
<evidence type="ECO:0000313" key="2">
    <source>
        <dbReference type="EMBL" id="HJB07264.1"/>
    </source>
</evidence>
<dbReference type="Proteomes" id="UP000886804">
    <property type="component" value="Unassembled WGS sequence"/>
</dbReference>
<dbReference type="AlphaFoldDB" id="A0A9D2RK81"/>
<comment type="caution">
    <text evidence="2">The sequence shown here is derived from an EMBL/GenBank/DDBJ whole genome shotgun (WGS) entry which is preliminary data.</text>
</comment>
<feature type="transmembrane region" description="Helical" evidence="1">
    <location>
        <begin position="181"/>
        <end position="200"/>
    </location>
</feature>
<keyword evidence="1" id="KW-0812">Transmembrane</keyword>
<name>A0A9D2RK81_9FIRM</name>
<organism evidence="2 3">
    <name type="scientific">Candidatus Enterocloster faecavium</name>
    <dbReference type="NCBI Taxonomy" id="2838560"/>
    <lineage>
        <taxon>Bacteria</taxon>
        <taxon>Bacillati</taxon>
        <taxon>Bacillota</taxon>
        <taxon>Clostridia</taxon>
        <taxon>Lachnospirales</taxon>
        <taxon>Lachnospiraceae</taxon>
        <taxon>Enterocloster</taxon>
    </lineage>
</organism>
<feature type="transmembrane region" description="Helical" evidence="1">
    <location>
        <begin position="50"/>
        <end position="69"/>
    </location>
</feature>
<feature type="transmembrane region" description="Helical" evidence="1">
    <location>
        <begin position="105"/>
        <end position="124"/>
    </location>
</feature>
<evidence type="ECO:0000313" key="3">
    <source>
        <dbReference type="Proteomes" id="UP000886804"/>
    </source>
</evidence>